<dbReference type="AlphaFoldDB" id="A0A7X8TL95"/>
<evidence type="ECO:0000313" key="2">
    <source>
        <dbReference type="Proteomes" id="UP000523139"/>
    </source>
</evidence>
<dbReference type="EMBL" id="JABAHY010000016">
    <property type="protein sequence ID" value="NLS10857.1"/>
    <property type="molecule type" value="Genomic_DNA"/>
</dbReference>
<dbReference type="RefSeq" id="WP_168888345.1">
    <property type="nucleotide sequence ID" value="NZ_JABAHY010000016.1"/>
</dbReference>
<reference evidence="1 2" key="1">
    <citation type="submission" date="2020-04" db="EMBL/GenBank/DDBJ databases">
        <title>Nesterenkonia sp. nov., isolated from marine sediment.</title>
        <authorList>
            <person name="Zhang G."/>
        </authorList>
    </citation>
    <scope>NUCLEOTIDE SEQUENCE [LARGE SCALE GENOMIC DNA]</scope>
    <source>
        <strain evidence="1 2">MY13</strain>
    </source>
</reference>
<organism evidence="1 2">
    <name type="scientific">Nesterenkonia sedimenti</name>
    <dbReference type="NCBI Taxonomy" id="1463632"/>
    <lineage>
        <taxon>Bacteria</taxon>
        <taxon>Bacillati</taxon>
        <taxon>Actinomycetota</taxon>
        <taxon>Actinomycetes</taxon>
        <taxon>Micrococcales</taxon>
        <taxon>Micrococcaceae</taxon>
        <taxon>Nesterenkonia</taxon>
    </lineage>
</organism>
<proteinExistence type="predicted"/>
<evidence type="ECO:0008006" key="3">
    <source>
        <dbReference type="Google" id="ProtNLM"/>
    </source>
</evidence>
<sequence length="360" mass="38495">MTGSRSAVGFAAPAVMPGTDLRRSVQLLEAELGPGDFSALPELPQRGHHGTLLGRSVTQLAELYAELTSYGWRLVQRPGADHLRATTRLSADVDTLADVRGERQETGNAEPGPLRVEILGPVSLAARLHLPQGEKILIDHGARRDLAASLAAGLQAHCEHILSSIRPPALEVTVCEPEYHRVRRGAVPTVSGYQQIRSLGRDETRALVTEVLNALRAAGVDSVVLDTGRPVTAEQVEDFFSRSRSGASTAVDGFVLPVHRAEAADWERAAELAEAGARLQASLLRPTGSEALPEVSALAQRVSGPWQALGMPLFSLEAFTLTPISTGERDQFAQLTEPAALRATTRVRDAASALTDQMRA</sequence>
<comment type="caution">
    <text evidence="1">The sequence shown here is derived from an EMBL/GenBank/DDBJ whole genome shotgun (WGS) entry which is preliminary data.</text>
</comment>
<name>A0A7X8TL95_9MICC</name>
<gene>
    <name evidence="1" type="ORF">HGQ17_12810</name>
</gene>
<dbReference type="Proteomes" id="UP000523139">
    <property type="component" value="Unassembled WGS sequence"/>
</dbReference>
<accession>A0A7X8TL95</accession>
<evidence type="ECO:0000313" key="1">
    <source>
        <dbReference type="EMBL" id="NLS10857.1"/>
    </source>
</evidence>
<protein>
    <recommendedName>
        <fullName evidence="3">Methionine synthase</fullName>
    </recommendedName>
</protein>
<keyword evidence="2" id="KW-1185">Reference proteome</keyword>